<dbReference type="InterPro" id="IPR036322">
    <property type="entry name" value="WD40_repeat_dom_sf"/>
</dbReference>
<keyword evidence="2 5" id="KW-0853">WD repeat</keyword>
<comment type="subcellular location">
    <subcellularLocation>
        <location evidence="1">Nucleus</location>
    </subcellularLocation>
</comment>
<dbReference type="Gene3D" id="2.130.10.10">
    <property type="entry name" value="YVTN repeat-like/Quinoprotein amine dehydrogenase"/>
    <property type="match status" value="1"/>
</dbReference>
<dbReference type="AlphaFoldDB" id="A0A3P3Y1K5"/>
<proteinExistence type="predicted"/>
<dbReference type="InterPro" id="IPR001680">
    <property type="entry name" value="WD40_rpt"/>
</dbReference>
<evidence type="ECO:0000313" key="7">
    <source>
        <dbReference type="Proteomes" id="UP000290189"/>
    </source>
</evidence>
<protein>
    <recommendedName>
        <fullName evidence="8">Anaphase-promoting complex subunit 4 WD40 domain-containing protein</fullName>
    </recommendedName>
</protein>
<dbReference type="SMART" id="SM00320">
    <property type="entry name" value="WD40"/>
    <property type="match status" value="3"/>
</dbReference>
<geneLocation type="mitochondrion" evidence="6"/>
<keyword evidence="4" id="KW-0539">Nucleus</keyword>
<dbReference type="Proteomes" id="UP000290189">
    <property type="component" value="Unassembled WGS sequence"/>
</dbReference>
<evidence type="ECO:0000313" key="6">
    <source>
        <dbReference type="EMBL" id="SPQ93954.1"/>
    </source>
</evidence>
<dbReference type="PANTHER" id="PTHR22652">
    <property type="entry name" value="NUCLEOPORIN NUP43"/>
    <property type="match status" value="1"/>
</dbReference>
<feature type="repeat" description="WD" evidence="5">
    <location>
        <begin position="189"/>
        <end position="215"/>
    </location>
</feature>
<name>A0A3P3Y1K5_PLABS</name>
<sequence>MAVPATAASRRTTSWAKHAVQRKVKVARWFRDRQVVLGTYGQKANSVEVWQMNANVEAAPVRLASTAVDGDVMDLVCLPDLDRIVYSFGDGALAITSPSLGAPVRTLRVHAGPITSIDAFEKRLDRICSVAVDGGLAISSLESGSIVSKWSASCGSLRAVAFSSPTTVVTGGISKRVALELTSLCALVDENMVVGGCLDGTLSVWDLRSGECFEHRAVIGRHAVASAVWSITSLPSRSGHVFSCGQDGRLSLTDIRSAMVIDEGGSDRDDLSIDMGAALNCVDLRPESVHDIVVGTDACAIAQVSLP</sequence>
<keyword evidence="3" id="KW-0677">Repeat</keyword>
<evidence type="ECO:0000256" key="5">
    <source>
        <dbReference type="PROSITE-ProRule" id="PRU00221"/>
    </source>
</evidence>
<accession>A0A3P3Y1K5</accession>
<dbReference type="EMBL" id="OVEO01000002">
    <property type="protein sequence ID" value="SPQ93954.1"/>
    <property type="molecule type" value="Genomic_DNA"/>
</dbReference>
<organism evidence="6 7">
    <name type="scientific">Plasmodiophora brassicae</name>
    <name type="common">Clubroot disease agent</name>
    <dbReference type="NCBI Taxonomy" id="37360"/>
    <lineage>
        <taxon>Eukaryota</taxon>
        <taxon>Sar</taxon>
        <taxon>Rhizaria</taxon>
        <taxon>Endomyxa</taxon>
        <taxon>Phytomyxea</taxon>
        <taxon>Plasmodiophorida</taxon>
        <taxon>Plasmodiophoridae</taxon>
        <taxon>Plasmodiophora</taxon>
    </lineage>
</organism>
<gene>
    <name evidence="6" type="ORF">PLBR_LOCUS1169</name>
</gene>
<dbReference type="PANTHER" id="PTHR22652:SF0">
    <property type="entry name" value="NUCLEOPORIN NUP43"/>
    <property type="match status" value="1"/>
</dbReference>
<evidence type="ECO:0000256" key="1">
    <source>
        <dbReference type="ARBA" id="ARBA00004123"/>
    </source>
</evidence>
<dbReference type="GO" id="GO:0031080">
    <property type="term" value="C:nuclear pore outer ring"/>
    <property type="evidence" value="ECO:0007669"/>
    <property type="project" value="TreeGrafter"/>
</dbReference>
<evidence type="ECO:0000256" key="3">
    <source>
        <dbReference type="ARBA" id="ARBA00022737"/>
    </source>
</evidence>
<dbReference type="SUPFAM" id="SSF50978">
    <property type="entry name" value="WD40 repeat-like"/>
    <property type="match status" value="1"/>
</dbReference>
<evidence type="ECO:0000256" key="4">
    <source>
        <dbReference type="ARBA" id="ARBA00023242"/>
    </source>
</evidence>
<dbReference type="PROSITE" id="PS50082">
    <property type="entry name" value="WD_REPEATS_2"/>
    <property type="match status" value="1"/>
</dbReference>
<dbReference type="InterPro" id="IPR015943">
    <property type="entry name" value="WD40/YVTN_repeat-like_dom_sf"/>
</dbReference>
<keyword evidence="6" id="KW-0496">Mitochondrion</keyword>
<evidence type="ECO:0000256" key="2">
    <source>
        <dbReference type="ARBA" id="ARBA00022574"/>
    </source>
</evidence>
<evidence type="ECO:0008006" key="8">
    <source>
        <dbReference type="Google" id="ProtNLM"/>
    </source>
</evidence>
<reference evidence="6 7" key="1">
    <citation type="submission" date="2018-03" db="EMBL/GenBank/DDBJ databases">
        <authorList>
            <person name="Fogelqvist J."/>
        </authorList>
    </citation>
    <scope>NUCLEOTIDE SEQUENCE [LARGE SCALE GENOMIC DNA]</scope>
</reference>